<keyword evidence="17" id="KW-1185">Reference proteome</keyword>
<dbReference type="Gene3D" id="3.90.190.20">
    <property type="entry name" value="Mur ligase, C-terminal domain"/>
    <property type="match status" value="1"/>
</dbReference>
<evidence type="ECO:0000256" key="8">
    <source>
        <dbReference type="ARBA" id="ARBA00022840"/>
    </source>
</evidence>
<feature type="domain" description="Mur ligase C-terminal" evidence="15">
    <location>
        <begin position="21"/>
        <end position="133"/>
    </location>
</feature>
<sequence length="162" mass="17277">MSGVPTDKIAQALSQFQGVRHRLQKVGKITGRLVYNDSKATDIEATESALSGFKQPIVLLAGGLDRGDDEMRLLSAVQGKVKQLIVFGQTAPKLIALAKAAGIPVVQTQDVQTAVPLAFAKSQPGDVILLSPAAASWDQYPSFEKRGDLFIDAVEQYAQAAK</sequence>
<comment type="catalytic activity">
    <reaction evidence="14">
        <text>UDP-N-acetyl-alpha-D-muramoyl-L-alanine + D-glutamate + ATP = UDP-N-acetyl-alpha-D-muramoyl-L-alanyl-D-glutamate + ADP + phosphate + H(+)</text>
        <dbReference type="Rhea" id="RHEA:16429"/>
        <dbReference type="ChEBI" id="CHEBI:15378"/>
        <dbReference type="ChEBI" id="CHEBI:29986"/>
        <dbReference type="ChEBI" id="CHEBI:30616"/>
        <dbReference type="ChEBI" id="CHEBI:43474"/>
        <dbReference type="ChEBI" id="CHEBI:83898"/>
        <dbReference type="ChEBI" id="CHEBI:83900"/>
        <dbReference type="ChEBI" id="CHEBI:456216"/>
        <dbReference type="EC" id="6.3.2.9"/>
    </reaction>
</comment>
<evidence type="ECO:0000256" key="11">
    <source>
        <dbReference type="ARBA" id="ARBA00023316"/>
    </source>
</evidence>
<protein>
    <recommendedName>
        <fullName evidence="4">UDP-N-acetylmuramoylalanine--D-glutamate ligase</fullName>
        <ecNumber evidence="3">6.3.2.9</ecNumber>
    </recommendedName>
    <alternativeName>
        <fullName evidence="13">D-glutamic acid-adding enzyme</fullName>
    </alternativeName>
    <alternativeName>
        <fullName evidence="12">UDP-N-acetylmuramoyl-L-alanyl-D-glutamate synthetase</fullName>
    </alternativeName>
</protein>
<dbReference type="GO" id="GO:0009252">
    <property type="term" value="P:peptidoglycan biosynthetic process"/>
    <property type="evidence" value="ECO:0007669"/>
    <property type="project" value="UniProtKB-KW"/>
</dbReference>
<keyword evidence="5" id="KW-0963">Cytoplasm</keyword>
<evidence type="ECO:0000313" key="17">
    <source>
        <dbReference type="Proteomes" id="UP000051296"/>
    </source>
</evidence>
<evidence type="ECO:0000256" key="10">
    <source>
        <dbReference type="ARBA" id="ARBA00022984"/>
    </source>
</evidence>
<evidence type="ECO:0000256" key="9">
    <source>
        <dbReference type="ARBA" id="ARBA00022960"/>
    </source>
</evidence>
<evidence type="ECO:0000313" key="16">
    <source>
        <dbReference type="EMBL" id="KRN31755.1"/>
    </source>
</evidence>
<evidence type="ECO:0000256" key="6">
    <source>
        <dbReference type="ARBA" id="ARBA00022598"/>
    </source>
</evidence>
<comment type="similarity">
    <text evidence="2">Belongs to the MurCDEF family.</text>
</comment>
<keyword evidence="7" id="KW-0547">Nucleotide-binding</keyword>
<evidence type="ECO:0000256" key="7">
    <source>
        <dbReference type="ARBA" id="ARBA00022741"/>
    </source>
</evidence>
<dbReference type="InParanoid" id="A0A0R2FVT3"/>
<dbReference type="SUPFAM" id="SSF53244">
    <property type="entry name" value="MurD-like peptide ligases, peptide-binding domain"/>
    <property type="match status" value="1"/>
</dbReference>
<reference evidence="16 17" key="1">
    <citation type="journal article" date="2015" name="Genome Announc.">
        <title>Expanding the biotechnology potential of lactobacilli through comparative genomics of 213 strains and associated genera.</title>
        <authorList>
            <person name="Sun Z."/>
            <person name="Harris H.M."/>
            <person name="McCann A."/>
            <person name="Guo C."/>
            <person name="Argimon S."/>
            <person name="Zhang W."/>
            <person name="Yang X."/>
            <person name="Jeffery I.B."/>
            <person name="Cooney J.C."/>
            <person name="Kagawa T.F."/>
            <person name="Liu W."/>
            <person name="Song Y."/>
            <person name="Salvetti E."/>
            <person name="Wrobel A."/>
            <person name="Rasinkangas P."/>
            <person name="Parkhill J."/>
            <person name="Rea M.C."/>
            <person name="O'Sullivan O."/>
            <person name="Ritari J."/>
            <person name="Douillard F.P."/>
            <person name="Paul Ross R."/>
            <person name="Yang R."/>
            <person name="Briner A.E."/>
            <person name="Felis G.E."/>
            <person name="de Vos W.M."/>
            <person name="Barrangou R."/>
            <person name="Klaenhammer T.R."/>
            <person name="Caufield P.W."/>
            <person name="Cui Y."/>
            <person name="Zhang H."/>
            <person name="O'Toole P.W."/>
        </authorList>
    </citation>
    <scope>NUCLEOTIDE SEQUENCE [LARGE SCALE GENOMIC DNA]</scope>
    <source>
        <strain evidence="16 17">DSM 20190</strain>
    </source>
</reference>
<dbReference type="GO" id="GO:0008764">
    <property type="term" value="F:UDP-N-acetylmuramoylalanine-D-glutamate ligase activity"/>
    <property type="evidence" value="ECO:0007669"/>
    <property type="project" value="UniProtKB-EC"/>
</dbReference>
<keyword evidence="9" id="KW-0133">Cell shape</keyword>
<dbReference type="AlphaFoldDB" id="A0A0R2FVT3"/>
<dbReference type="InterPro" id="IPR036615">
    <property type="entry name" value="Mur_ligase_C_dom_sf"/>
</dbReference>
<dbReference type="InterPro" id="IPR005762">
    <property type="entry name" value="MurD"/>
</dbReference>
<dbReference type="PANTHER" id="PTHR43692:SF1">
    <property type="entry name" value="UDP-N-ACETYLMURAMOYLALANINE--D-GLUTAMATE LIGASE"/>
    <property type="match status" value="1"/>
</dbReference>
<comment type="function">
    <text evidence="1">Cell wall formation. Catalyzes the addition of glutamate to the nucleotide precursor UDP-N-acetylmuramoyl-L-alanine (UMA).</text>
</comment>
<evidence type="ECO:0000256" key="4">
    <source>
        <dbReference type="ARBA" id="ARBA00015655"/>
    </source>
</evidence>
<dbReference type="GO" id="GO:0008360">
    <property type="term" value="P:regulation of cell shape"/>
    <property type="evidence" value="ECO:0007669"/>
    <property type="project" value="UniProtKB-KW"/>
</dbReference>
<keyword evidence="6" id="KW-0436">Ligase</keyword>
<evidence type="ECO:0000256" key="14">
    <source>
        <dbReference type="ARBA" id="ARBA00047632"/>
    </source>
</evidence>
<dbReference type="GO" id="GO:0071555">
    <property type="term" value="P:cell wall organization"/>
    <property type="evidence" value="ECO:0007669"/>
    <property type="project" value="UniProtKB-KW"/>
</dbReference>
<accession>A0A0R2FVT3</accession>
<keyword evidence="8" id="KW-0067">ATP-binding</keyword>
<dbReference type="Pfam" id="PF02875">
    <property type="entry name" value="Mur_ligase_C"/>
    <property type="match status" value="1"/>
</dbReference>
<dbReference type="Proteomes" id="UP000051296">
    <property type="component" value="Unassembled WGS sequence"/>
</dbReference>
<evidence type="ECO:0000256" key="1">
    <source>
        <dbReference type="ARBA" id="ARBA00002734"/>
    </source>
</evidence>
<dbReference type="InterPro" id="IPR004101">
    <property type="entry name" value="Mur_ligase_C"/>
</dbReference>
<dbReference type="EMBL" id="JQAX01000003">
    <property type="protein sequence ID" value="KRN31755.1"/>
    <property type="molecule type" value="Genomic_DNA"/>
</dbReference>
<dbReference type="GO" id="GO:0005737">
    <property type="term" value="C:cytoplasm"/>
    <property type="evidence" value="ECO:0007669"/>
    <property type="project" value="InterPro"/>
</dbReference>
<keyword evidence="10" id="KW-0573">Peptidoglycan synthesis</keyword>
<gene>
    <name evidence="16" type="ORF">IV68_GL001011</name>
</gene>
<evidence type="ECO:0000259" key="15">
    <source>
        <dbReference type="Pfam" id="PF02875"/>
    </source>
</evidence>
<dbReference type="eggNOG" id="COG0771">
    <property type="taxonomic scope" value="Bacteria"/>
</dbReference>
<dbReference type="PANTHER" id="PTHR43692">
    <property type="entry name" value="UDP-N-ACETYLMURAMOYLALANINE--D-GLUTAMATE LIGASE"/>
    <property type="match status" value="1"/>
</dbReference>
<evidence type="ECO:0000256" key="2">
    <source>
        <dbReference type="ARBA" id="ARBA00010416"/>
    </source>
</evidence>
<dbReference type="EC" id="6.3.2.9" evidence="3"/>
<dbReference type="STRING" id="1123500.GCA_000420365_00986"/>
<evidence type="ECO:0000256" key="13">
    <source>
        <dbReference type="ARBA" id="ARBA00032324"/>
    </source>
</evidence>
<proteinExistence type="inferred from homology"/>
<evidence type="ECO:0000256" key="12">
    <source>
        <dbReference type="ARBA" id="ARBA00030398"/>
    </source>
</evidence>
<dbReference type="GO" id="GO:0005524">
    <property type="term" value="F:ATP binding"/>
    <property type="evidence" value="ECO:0007669"/>
    <property type="project" value="UniProtKB-KW"/>
</dbReference>
<dbReference type="PATRIC" id="fig|1123500.6.peg.1015"/>
<name>A0A0R2FVT3_9LACO</name>
<comment type="caution">
    <text evidence="16">The sequence shown here is derived from an EMBL/GenBank/DDBJ whole genome shotgun (WGS) entry which is preliminary data.</text>
</comment>
<organism evidence="16 17">
    <name type="scientific">Weissella halotolerans DSM 20190</name>
    <dbReference type="NCBI Taxonomy" id="1123500"/>
    <lineage>
        <taxon>Bacteria</taxon>
        <taxon>Bacillati</taxon>
        <taxon>Bacillota</taxon>
        <taxon>Bacilli</taxon>
        <taxon>Lactobacillales</taxon>
        <taxon>Lactobacillaceae</taxon>
        <taxon>Weissella</taxon>
    </lineage>
</organism>
<evidence type="ECO:0000256" key="3">
    <source>
        <dbReference type="ARBA" id="ARBA00012212"/>
    </source>
</evidence>
<keyword evidence="11" id="KW-0961">Cell wall biogenesis/degradation</keyword>
<dbReference type="GO" id="GO:0051301">
    <property type="term" value="P:cell division"/>
    <property type="evidence" value="ECO:0007669"/>
    <property type="project" value="InterPro"/>
</dbReference>
<evidence type="ECO:0000256" key="5">
    <source>
        <dbReference type="ARBA" id="ARBA00022490"/>
    </source>
</evidence>